<keyword evidence="1" id="KW-0732">Signal</keyword>
<sequence length="163" mass="17327">MAVKTLILLACVLLVTTMVSSIEEEVDVEQYPAKSPVKAPAHAPEKHFVHPPVKAPVHPPVKAPVHAPVKAPAHAPVKAPVHPPVKAPVHPPVKAPVHAPAKPPVATLPPVANNHGYCKTHHPKRSCMRECTACCAKCKCVPGSKKCTNWDHVTIHGAIVKCP</sequence>
<dbReference type="Pfam" id="PF02704">
    <property type="entry name" value="GASA"/>
    <property type="match status" value="1"/>
</dbReference>
<dbReference type="EMBL" id="JAVXUO010002598">
    <property type="protein sequence ID" value="KAK2971218.1"/>
    <property type="molecule type" value="Genomic_DNA"/>
</dbReference>
<accession>A0AA88U448</accession>
<dbReference type="InterPro" id="IPR003854">
    <property type="entry name" value="GASA"/>
</dbReference>
<name>A0AA88U448_9ASTE</name>
<keyword evidence="3" id="KW-1185">Reference proteome</keyword>
<dbReference type="Proteomes" id="UP001187471">
    <property type="component" value="Unassembled WGS sequence"/>
</dbReference>
<proteinExistence type="predicted"/>
<feature type="chain" id="PRO_5041729380" evidence="1">
    <location>
        <begin position="22"/>
        <end position="163"/>
    </location>
</feature>
<comment type="caution">
    <text evidence="2">The sequence shown here is derived from an EMBL/GenBank/DDBJ whole genome shotgun (WGS) entry which is preliminary data.</text>
</comment>
<protein>
    <submittedName>
        <fullName evidence="2">Uncharacterized protein</fullName>
    </submittedName>
</protein>
<evidence type="ECO:0000313" key="2">
    <source>
        <dbReference type="EMBL" id="KAK2971218.1"/>
    </source>
</evidence>
<organism evidence="2 3">
    <name type="scientific">Escallonia rubra</name>
    <dbReference type="NCBI Taxonomy" id="112253"/>
    <lineage>
        <taxon>Eukaryota</taxon>
        <taxon>Viridiplantae</taxon>
        <taxon>Streptophyta</taxon>
        <taxon>Embryophyta</taxon>
        <taxon>Tracheophyta</taxon>
        <taxon>Spermatophyta</taxon>
        <taxon>Magnoliopsida</taxon>
        <taxon>eudicotyledons</taxon>
        <taxon>Gunneridae</taxon>
        <taxon>Pentapetalae</taxon>
        <taxon>asterids</taxon>
        <taxon>campanulids</taxon>
        <taxon>Escalloniales</taxon>
        <taxon>Escalloniaceae</taxon>
        <taxon>Escallonia</taxon>
    </lineage>
</organism>
<gene>
    <name evidence="2" type="ORF">RJ640_029896</name>
</gene>
<feature type="signal peptide" evidence="1">
    <location>
        <begin position="1"/>
        <end position="21"/>
    </location>
</feature>
<evidence type="ECO:0000313" key="3">
    <source>
        <dbReference type="Proteomes" id="UP001187471"/>
    </source>
</evidence>
<evidence type="ECO:0000256" key="1">
    <source>
        <dbReference type="SAM" id="SignalP"/>
    </source>
</evidence>
<reference evidence="2" key="1">
    <citation type="submission" date="2022-12" db="EMBL/GenBank/DDBJ databases">
        <title>Draft genome assemblies for two species of Escallonia (Escalloniales).</title>
        <authorList>
            <person name="Chanderbali A."/>
            <person name="Dervinis C."/>
            <person name="Anghel I."/>
            <person name="Soltis D."/>
            <person name="Soltis P."/>
            <person name="Zapata F."/>
        </authorList>
    </citation>
    <scope>NUCLEOTIDE SEQUENCE</scope>
    <source>
        <strain evidence="2">UCBG92.1500</strain>
        <tissue evidence="2">Leaf</tissue>
    </source>
</reference>
<dbReference type="AlphaFoldDB" id="A0AA88U448"/>